<dbReference type="Gene3D" id="4.10.830.30">
    <property type="entry name" value="Ribosomal protein L31"/>
    <property type="match status" value="1"/>
</dbReference>
<organism evidence="8 9">
    <name type="scientific">Breznakia pachnodae</name>
    <dbReference type="NCBI Taxonomy" id="265178"/>
    <lineage>
        <taxon>Bacteria</taxon>
        <taxon>Bacillati</taxon>
        <taxon>Bacillota</taxon>
        <taxon>Erysipelotrichia</taxon>
        <taxon>Erysipelotrichales</taxon>
        <taxon>Erysipelotrichaceae</taxon>
        <taxon>Breznakia</taxon>
    </lineage>
</organism>
<dbReference type="PANTHER" id="PTHR33280">
    <property type="entry name" value="50S RIBOSOMAL PROTEIN L31, CHLOROPLASTIC"/>
    <property type="match status" value="1"/>
</dbReference>
<keyword evidence="3 7" id="KW-0694">RNA-binding</keyword>
<protein>
    <recommendedName>
        <fullName evidence="6 7">Large ribosomal subunit protein bL31</fullName>
    </recommendedName>
</protein>
<evidence type="ECO:0000256" key="2">
    <source>
        <dbReference type="ARBA" id="ARBA00022730"/>
    </source>
</evidence>
<evidence type="ECO:0000256" key="1">
    <source>
        <dbReference type="ARBA" id="ARBA00009296"/>
    </source>
</evidence>
<evidence type="ECO:0000256" key="6">
    <source>
        <dbReference type="ARBA" id="ARBA00035687"/>
    </source>
</evidence>
<dbReference type="EMBL" id="JAUSUR010000009">
    <property type="protein sequence ID" value="MDQ0363153.1"/>
    <property type="molecule type" value="Genomic_DNA"/>
</dbReference>
<keyword evidence="5 7" id="KW-0687">Ribonucleoprotein</keyword>
<evidence type="ECO:0000256" key="5">
    <source>
        <dbReference type="ARBA" id="ARBA00023274"/>
    </source>
</evidence>
<evidence type="ECO:0000256" key="3">
    <source>
        <dbReference type="ARBA" id="ARBA00022884"/>
    </source>
</evidence>
<keyword evidence="9" id="KW-1185">Reference proteome</keyword>
<comment type="function">
    <text evidence="7">Binds the 23S rRNA.</text>
</comment>
<evidence type="ECO:0000256" key="7">
    <source>
        <dbReference type="HAMAP-Rule" id="MF_00501"/>
    </source>
</evidence>
<dbReference type="InterPro" id="IPR042105">
    <property type="entry name" value="Ribosomal_bL31_sf"/>
</dbReference>
<dbReference type="InterPro" id="IPR027491">
    <property type="entry name" value="Ribosomal_bL31_A"/>
</dbReference>
<evidence type="ECO:0000313" key="8">
    <source>
        <dbReference type="EMBL" id="MDQ0363153.1"/>
    </source>
</evidence>
<sequence length="72" mass="8149">MKKGIHPEYHNITVKCSTCGTEYETGSTANDLKVDTCSNCHPFYTGRQRFAAAQGRVEKFNKKYGLKSDEQE</sequence>
<keyword evidence="4 7" id="KW-0689">Ribosomal protein</keyword>
<comment type="similarity">
    <text evidence="1 7">Belongs to the bacterial ribosomal protein bL31 family. Type A subfamily.</text>
</comment>
<gene>
    <name evidence="7" type="primary">rpmE</name>
    <name evidence="8" type="ORF">J2S15_003914</name>
</gene>
<dbReference type="RefSeq" id="WP_307411813.1">
    <property type="nucleotide sequence ID" value="NZ_JAUSUR010000009.1"/>
</dbReference>
<accession>A0ABU0E8C5</accession>
<dbReference type="GO" id="GO:0005840">
    <property type="term" value="C:ribosome"/>
    <property type="evidence" value="ECO:0007669"/>
    <property type="project" value="UniProtKB-KW"/>
</dbReference>
<comment type="subunit">
    <text evidence="7">Part of the 50S ribosomal subunit.</text>
</comment>
<dbReference type="HAMAP" id="MF_00501">
    <property type="entry name" value="Ribosomal_bL31_1"/>
    <property type="match status" value="1"/>
</dbReference>
<dbReference type="NCBIfam" id="NF001809">
    <property type="entry name" value="PRK00528.1"/>
    <property type="match status" value="1"/>
</dbReference>
<dbReference type="PRINTS" id="PR01249">
    <property type="entry name" value="RIBOSOMALL31"/>
</dbReference>
<comment type="caution">
    <text evidence="8">The sequence shown here is derived from an EMBL/GenBank/DDBJ whole genome shotgun (WGS) entry which is preliminary data.</text>
</comment>
<dbReference type="NCBIfam" id="NF000612">
    <property type="entry name" value="PRK00019.1"/>
    <property type="match status" value="1"/>
</dbReference>
<evidence type="ECO:0000256" key="4">
    <source>
        <dbReference type="ARBA" id="ARBA00022980"/>
    </source>
</evidence>
<dbReference type="Pfam" id="PF01197">
    <property type="entry name" value="Ribosomal_L31"/>
    <property type="match status" value="1"/>
</dbReference>
<dbReference type="NCBIfam" id="TIGR00105">
    <property type="entry name" value="L31"/>
    <property type="match status" value="1"/>
</dbReference>
<reference evidence="8 9" key="1">
    <citation type="submission" date="2023-07" db="EMBL/GenBank/DDBJ databases">
        <title>Genomic Encyclopedia of Type Strains, Phase IV (KMG-IV): sequencing the most valuable type-strain genomes for metagenomic binning, comparative biology and taxonomic classification.</title>
        <authorList>
            <person name="Goeker M."/>
        </authorList>
    </citation>
    <scope>NUCLEOTIDE SEQUENCE [LARGE SCALE GENOMIC DNA]</scope>
    <source>
        <strain evidence="8 9">DSM 16784</strain>
    </source>
</reference>
<keyword evidence="2 7" id="KW-0699">rRNA-binding</keyword>
<evidence type="ECO:0000313" key="9">
    <source>
        <dbReference type="Proteomes" id="UP001230220"/>
    </source>
</evidence>
<comment type="caution">
    <text evidence="7">Lacks conserved residue(s) required for the propagation of feature annotation.</text>
</comment>
<proteinExistence type="inferred from homology"/>
<name>A0ABU0E8C5_9FIRM</name>
<dbReference type="InterPro" id="IPR002150">
    <property type="entry name" value="Ribosomal_bL31"/>
</dbReference>
<dbReference type="PANTHER" id="PTHR33280:SF1">
    <property type="entry name" value="LARGE RIBOSOMAL SUBUNIT PROTEIN BL31C"/>
    <property type="match status" value="1"/>
</dbReference>
<dbReference type="PROSITE" id="PS01143">
    <property type="entry name" value="RIBOSOMAL_L31"/>
    <property type="match status" value="1"/>
</dbReference>
<dbReference type="InterPro" id="IPR034704">
    <property type="entry name" value="Ribosomal_bL28/bL31-like_sf"/>
</dbReference>
<dbReference type="Proteomes" id="UP001230220">
    <property type="component" value="Unassembled WGS sequence"/>
</dbReference>
<dbReference type="SUPFAM" id="SSF143800">
    <property type="entry name" value="L28p-like"/>
    <property type="match status" value="1"/>
</dbReference>